<dbReference type="Pfam" id="PF01978">
    <property type="entry name" value="TrmB"/>
    <property type="match status" value="1"/>
</dbReference>
<dbReference type="AlphaFoldDB" id="A0A7J9SDG9"/>
<dbReference type="InterPro" id="IPR055859">
    <property type="entry name" value="DUF7436"/>
</dbReference>
<dbReference type="InterPro" id="IPR036390">
    <property type="entry name" value="WH_DNA-bd_sf"/>
</dbReference>
<evidence type="ECO:0000259" key="3">
    <source>
        <dbReference type="Pfam" id="PF24217"/>
    </source>
</evidence>
<dbReference type="Gene3D" id="1.10.10.10">
    <property type="entry name" value="Winged helix-like DNA-binding domain superfamily/Winged helix DNA-binding domain"/>
    <property type="match status" value="1"/>
</dbReference>
<keyword evidence="1" id="KW-0175">Coiled coil</keyword>
<name>A0A7J9SDG9_9EURY</name>
<organism evidence="4 5">
    <name type="scientific">Halobellus ruber</name>
    <dbReference type="NCBI Taxonomy" id="2761102"/>
    <lineage>
        <taxon>Archaea</taxon>
        <taxon>Methanobacteriati</taxon>
        <taxon>Methanobacteriota</taxon>
        <taxon>Stenosarchaea group</taxon>
        <taxon>Halobacteria</taxon>
        <taxon>Halobacteriales</taxon>
        <taxon>Haloferacaceae</taxon>
        <taxon>Halobellus</taxon>
    </lineage>
</organism>
<evidence type="ECO:0000259" key="2">
    <source>
        <dbReference type="Pfam" id="PF01978"/>
    </source>
</evidence>
<dbReference type="PANTHER" id="PTHR34293">
    <property type="entry name" value="HTH-TYPE TRANSCRIPTIONAL REGULATOR TRMBL2"/>
    <property type="match status" value="1"/>
</dbReference>
<dbReference type="RefSeq" id="WP_185191347.1">
    <property type="nucleotide sequence ID" value="NZ_JACKXD010000001.1"/>
</dbReference>
<protein>
    <submittedName>
        <fullName evidence="4">TrmB family transcriptional regulator</fullName>
    </submittedName>
</protein>
<reference evidence="4 5" key="1">
    <citation type="submission" date="2020-08" db="EMBL/GenBank/DDBJ databases">
        <authorList>
            <person name="Seo M.-J."/>
        </authorList>
    </citation>
    <scope>NUCLEOTIDE SEQUENCE [LARGE SCALE GENOMIC DNA]</scope>
    <source>
        <strain evidence="4 5">MBLA0160</strain>
    </source>
</reference>
<sequence length="277" mass="29796">MTDLRDLGLSEYEARAYRSLLRTGPTTAKELSQASDVPMGRIYDVLNGLEQCSLVRSQTAGRPKKYAAVEPDTGLERLLESKREELEARIDQYEAAVEELTADLEATAPIDGQFWTAAVGTEASVDLLVERLAAAERSLVVVAGGVSPQFDFGTVGERVAAELEAAVDRGVDVSLLMEPDLVASLPAGIGGRYTERLADHDAFTARTAPELSGTFELIDDAEVCIEVPNPLDPGEAFAVIDLKDPEFAANVRGMFDPKWEAADPLPLTALAEDDSRG</sequence>
<dbReference type="PANTHER" id="PTHR34293:SF1">
    <property type="entry name" value="HTH-TYPE TRANSCRIPTIONAL REGULATOR TRMBL2"/>
    <property type="match status" value="1"/>
</dbReference>
<evidence type="ECO:0000256" key="1">
    <source>
        <dbReference type="SAM" id="Coils"/>
    </source>
</evidence>
<dbReference type="InterPro" id="IPR036388">
    <property type="entry name" value="WH-like_DNA-bd_sf"/>
</dbReference>
<dbReference type="Pfam" id="PF24217">
    <property type="entry name" value="DUF7436"/>
    <property type="match status" value="1"/>
</dbReference>
<feature type="coiled-coil region" evidence="1">
    <location>
        <begin position="76"/>
        <end position="103"/>
    </location>
</feature>
<feature type="domain" description="DUF7436" evidence="3">
    <location>
        <begin position="109"/>
        <end position="265"/>
    </location>
</feature>
<dbReference type="SUPFAM" id="SSF46785">
    <property type="entry name" value="Winged helix' DNA-binding domain"/>
    <property type="match status" value="1"/>
</dbReference>
<keyword evidence="5" id="KW-1185">Reference proteome</keyword>
<evidence type="ECO:0000313" key="4">
    <source>
        <dbReference type="EMBL" id="MBB6644965.1"/>
    </source>
</evidence>
<accession>A0A7J9SDG9</accession>
<comment type="caution">
    <text evidence="4">The sequence shown here is derived from an EMBL/GenBank/DDBJ whole genome shotgun (WGS) entry which is preliminary data.</text>
</comment>
<dbReference type="InterPro" id="IPR051797">
    <property type="entry name" value="TrmB-like"/>
</dbReference>
<proteinExistence type="predicted"/>
<dbReference type="Proteomes" id="UP000546257">
    <property type="component" value="Unassembled WGS sequence"/>
</dbReference>
<gene>
    <name evidence="4" type="ORF">H5V44_01385</name>
</gene>
<feature type="domain" description="Transcription regulator TrmB N-terminal" evidence="2">
    <location>
        <begin position="4"/>
        <end position="71"/>
    </location>
</feature>
<dbReference type="InterPro" id="IPR002831">
    <property type="entry name" value="Tscrpt_reg_TrmB_N"/>
</dbReference>
<evidence type="ECO:0000313" key="5">
    <source>
        <dbReference type="Proteomes" id="UP000546257"/>
    </source>
</evidence>
<dbReference type="EMBL" id="JACKXD010000001">
    <property type="protein sequence ID" value="MBB6644965.1"/>
    <property type="molecule type" value="Genomic_DNA"/>
</dbReference>